<organism evidence="1 2">
    <name type="scientific">Thelohanellus kitauei</name>
    <name type="common">Myxosporean</name>
    <dbReference type="NCBI Taxonomy" id="669202"/>
    <lineage>
        <taxon>Eukaryota</taxon>
        <taxon>Metazoa</taxon>
        <taxon>Cnidaria</taxon>
        <taxon>Myxozoa</taxon>
        <taxon>Myxosporea</taxon>
        <taxon>Bivalvulida</taxon>
        <taxon>Platysporina</taxon>
        <taxon>Myxobolidae</taxon>
        <taxon>Thelohanellus</taxon>
    </lineage>
</organism>
<dbReference type="Proteomes" id="UP000031668">
    <property type="component" value="Unassembled WGS sequence"/>
</dbReference>
<reference evidence="1 2" key="1">
    <citation type="journal article" date="2014" name="Genome Biol. Evol.">
        <title>The genome of the myxosporean Thelohanellus kitauei shows adaptations to nutrient acquisition within its fish host.</title>
        <authorList>
            <person name="Yang Y."/>
            <person name="Xiong J."/>
            <person name="Zhou Z."/>
            <person name="Huo F."/>
            <person name="Miao W."/>
            <person name="Ran C."/>
            <person name="Liu Y."/>
            <person name="Zhang J."/>
            <person name="Feng J."/>
            <person name="Wang M."/>
            <person name="Wang M."/>
            <person name="Wang L."/>
            <person name="Yao B."/>
        </authorList>
    </citation>
    <scope>NUCLEOTIDE SEQUENCE [LARGE SCALE GENOMIC DNA]</scope>
    <source>
        <strain evidence="1">Wuqing</strain>
    </source>
</reference>
<evidence type="ECO:0000313" key="1">
    <source>
        <dbReference type="EMBL" id="KII70469.1"/>
    </source>
</evidence>
<comment type="caution">
    <text evidence="1">The sequence shown here is derived from an EMBL/GenBank/DDBJ whole genome shotgun (WGS) entry which is preliminary data.</text>
</comment>
<name>A0A0C2IYA7_THEKT</name>
<gene>
    <name evidence="1" type="ORF">RF11_08320</name>
</gene>
<proteinExistence type="predicted"/>
<dbReference type="EMBL" id="JWZT01002056">
    <property type="protein sequence ID" value="KII70469.1"/>
    <property type="molecule type" value="Genomic_DNA"/>
</dbReference>
<dbReference type="AlphaFoldDB" id="A0A0C2IYA7"/>
<sequence>MTPGKVDNFKKLNQFISATIFAFHDITTKGDDYDQKNRDTHNSYLIQIINFYIRIWKIFCKIAKNDLESDTSVYLRTTLNSFNQKYHHEIFDDSSLGYENLSKRVHYFGKNIIQCLSLLMKYCSENAPNFENNLPEYYKSVFEQFEGLPLFLAQSYINILFEPFSEVTKNPKCHAHIACYFIKTISLLQKSLKQQILNLSVNILSWIDDNKGNGEARVLDRFDLMNYASRIYNQILNKICRLSSESLNENFSLVKETTKDLRDLDETINIIVNTELEISGEKFKIIFTLLSQGTEKSAIRFLKYADICNQFDILTSNKLFSTNSTESLCFRALQSLYRCFKNLNRYPNIVVLVTDAFIFFVNKFPKFDSMALQNLSHILNADAFEEFRNQIEMLRTQVFTLLQKRETMIDQQNLDAEKRKIIEDSFSLYSIEDVRNRIKQQLDTSSIAEIDILQLEEKVYD</sequence>
<accession>A0A0C2IYA7</accession>
<evidence type="ECO:0000313" key="2">
    <source>
        <dbReference type="Proteomes" id="UP000031668"/>
    </source>
</evidence>
<keyword evidence="2" id="KW-1185">Reference proteome</keyword>
<protein>
    <submittedName>
        <fullName evidence="1">Uncharacterized protein</fullName>
    </submittedName>
</protein>